<dbReference type="InterPro" id="IPR009081">
    <property type="entry name" value="PP-bd_ACP"/>
</dbReference>
<dbReference type="Pfam" id="PF00550">
    <property type="entry name" value="PP-binding"/>
    <property type="match status" value="1"/>
</dbReference>
<protein>
    <recommendedName>
        <fullName evidence="1">Carrier domain-containing protein</fullName>
    </recommendedName>
</protein>
<dbReference type="Proteomes" id="UP000482800">
    <property type="component" value="Unassembled WGS sequence"/>
</dbReference>
<reference evidence="2 3" key="2">
    <citation type="submission" date="2020-03" db="EMBL/GenBank/DDBJ databases">
        <authorList>
            <person name="Ichikawa N."/>
            <person name="Kimura A."/>
            <person name="Kitahashi Y."/>
            <person name="Uohara A."/>
        </authorList>
    </citation>
    <scope>NUCLEOTIDE SEQUENCE [LARGE SCALE GENOMIC DNA]</scope>
    <source>
        <strain evidence="2 3">NBRC 108639</strain>
    </source>
</reference>
<dbReference type="EMBL" id="BLPF01000002">
    <property type="protein sequence ID" value="GFJ80764.1"/>
    <property type="molecule type" value="Genomic_DNA"/>
</dbReference>
<organism evidence="2 3">
    <name type="scientific">Phytohabitans houttuyneae</name>
    <dbReference type="NCBI Taxonomy" id="1076126"/>
    <lineage>
        <taxon>Bacteria</taxon>
        <taxon>Bacillati</taxon>
        <taxon>Actinomycetota</taxon>
        <taxon>Actinomycetes</taxon>
        <taxon>Micromonosporales</taxon>
        <taxon>Micromonosporaceae</taxon>
    </lineage>
</organism>
<dbReference type="PROSITE" id="PS50075">
    <property type="entry name" value="CARRIER"/>
    <property type="match status" value="1"/>
</dbReference>
<feature type="domain" description="Carrier" evidence="1">
    <location>
        <begin position="1"/>
        <end position="83"/>
    </location>
</feature>
<evidence type="ECO:0000313" key="2">
    <source>
        <dbReference type="EMBL" id="GFJ80764.1"/>
    </source>
</evidence>
<accession>A0A6V8KAH7</accession>
<evidence type="ECO:0000259" key="1">
    <source>
        <dbReference type="PROSITE" id="PS50075"/>
    </source>
</evidence>
<dbReference type="Gene3D" id="1.10.1200.10">
    <property type="entry name" value="ACP-like"/>
    <property type="match status" value="1"/>
</dbReference>
<comment type="caution">
    <text evidence="2">The sequence shown here is derived from an EMBL/GenBank/DDBJ whole genome shotgun (WGS) entry which is preliminary data.</text>
</comment>
<dbReference type="AlphaFoldDB" id="A0A6V8KAH7"/>
<gene>
    <name evidence="2" type="ORF">Phou_049440</name>
</gene>
<dbReference type="RefSeq" id="WP_173059008.1">
    <property type="nucleotide sequence ID" value="NZ_BAABGO010000045.1"/>
</dbReference>
<dbReference type="InterPro" id="IPR036736">
    <property type="entry name" value="ACP-like_sf"/>
</dbReference>
<dbReference type="SUPFAM" id="SSF47336">
    <property type="entry name" value="ACP-like"/>
    <property type="match status" value="1"/>
</dbReference>
<reference evidence="2 3" key="1">
    <citation type="submission" date="2020-03" db="EMBL/GenBank/DDBJ databases">
        <title>Whole genome shotgun sequence of Phytohabitans houttuyneae NBRC 108639.</title>
        <authorList>
            <person name="Komaki H."/>
            <person name="Tamura T."/>
        </authorList>
    </citation>
    <scope>NUCLEOTIDE SEQUENCE [LARGE SCALE GENOMIC DNA]</scope>
    <source>
        <strain evidence="2 3">NBRC 108639</strain>
    </source>
</reference>
<proteinExistence type="predicted"/>
<keyword evidence="3" id="KW-1185">Reference proteome</keyword>
<evidence type="ECO:0000313" key="3">
    <source>
        <dbReference type="Proteomes" id="UP000482800"/>
    </source>
</evidence>
<name>A0A6V8KAH7_9ACTN</name>
<sequence length="92" mass="9889">MADEKTEDKLLEFINSTLRPKDMADLIEAGTPLIELGILDSLKTAILLNYIRDELGVSVPPMQMVASNFKDVRSIAAMVDALSGIPATDGGI</sequence>